<sequence length="338" mass="38982">MDRHARTMSEPIRKSMNEKRGTTVEETCRSNAPPVQTEKGTPIFRSIGMRRFSGVLVQQLRRMTYCHQFLSNLSSLTRFRLHTGNVNGYTQLKVRRFETSAEELSACLDLQLTSNPIAADFKENSCLLLCDNDHMDNYERDEIKITMKVFLSAWDVQQIEQAVTSLKEQLKTKDIEVLILSFPELDLIDGESEDDEHLRWFDKVKPLYTYMEKLVETSEIASIGVSDFSARQLKEVLGHFDVKPSINHVRLDGCCQVPPELQALANDNDVQLLVHNDPTPFPTNNIFKTFCEIDSGCEKPMCSPLFETTWLSRYSVWVRKRSIMTSKGYIVQFIRKHD</sequence>
<dbReference type="InterPro" id="IPR023210">
    <property type="entry name" value="NADP_OxRdtase_dom"/>
</dbReference>
<keyword evidence="12" id="KW-1185">Reference proteome</keyword>
<evidence type="ECO:0000256" key="3">
    <source>
        <dbReference type="ARBA" id="ARBA00011532"/>
    </source>
</evidence>
<dbReference type="FunFam" id="3.20.20.100:FF:000069">
    <property type="entry name" value="Protein CBG12061"/>
    <property type="match status" value="1"/>
</dbReference>
<gene>
    <name evidence="11" type="ORF">L5515_001391</name>
</gene>
<accession>A0AAE9J3M8</accession>
<comment type="pathway">
    <text evidence="1">Sulfur metabolism; glutathione biosynthesis; glutathione from L-cysteine and L-glutamate: step 1/2.</text>
</comment>
<proteinExistence type="inferred from homology"/>
<protein>
    <recommendedName>
        <fullName evidence="7">GCS light chain</fullName>
    </recommendedName>
    <alternativeName>
        <fullName evidence="5">Gamma-ECS regulatory subunit</fullName>
    </alternativeName>
    <alternativeName>
        <fullName evidence="8">Gamma-glutamylcysteine synthetase regulatory subunit</fullName>
    </alternativeName>
    <alternativeName>
        <fullName evidence="6">Glutamate--cysteine ligase modifier subunit</fullName>
    </alternativeName>
</protein>
<feature type="region of interest" description="Disordered" evidence="9">
    <location>
        <begin position="1"/>
        <end position="21"/>
    </location>
</feature>
<comment type="similarity">
    <text evidence="2">Belongs to the aldo/keto reductase family. Glutamate--cysteine ligase light chain subfamily.</text>
</comment>
<dbReference type="GO" id="GO:0006750">
    <property type="term" value="P:glutathione biosynthetic process"/>
    <property type="evidence" value="ECO:0007669"/>
    <property type="project" value="UniProtKB-KW"/>
</dbReference>
<dbReference type="InterPro" id="IPR032963">
    <property type="entry name" value="Gclm"/>
</dbReference>
<evidence type="ECO:0000256" key="1">
    <source>
        <dbReference type="ARBA" id="ARBA00005006"/>
    </source>
</evidence>
<evidence type="ECO:0000256" key="2">
    <source>
        <dbReference type="ARBA" id="ARBA00008612"/>
    </source>
</evidence>
<dbReference type="SUPFAM" id="SSF51430">
    <property type="entry name" value="NAD(P)-linked oxidoreductase"/>
    <property type="match status" value="1"/>
</dbReference>
<evidence type="ECO:0000256" key="9">
    <source>
        <dbReference type="SAM" id="MobiDB-lite"/>
    </source>
</evidence>
<name>A0AAE9J3M8_CAEBR</name>
<dbReference type="PANTHER" id="PTHR13295">
    <property type="entry name" value="GLUTAMATE CYSTEINE LIGASE REGULATORY SUBUNIT"/>
    <property type="match status" value="1"/>
</dbReference>
<evidence type="ECO:0000256" key="4">
    <source>
        <dbReference type="ARBA" id="ARBA00022684"/>
    </source>
</evidence>
<organism evidence="11 12">
    <name type="scientific">Caenorhabditis briggsae</name>
    <dbReference type="NCBI Taxonomy" id="6238"/>
    <lineage>
        <taxon>Eukaryota</taxon>
        <taxon>Metazoa</taxon>
        <taxon>Ecdysozoa</taxon>
        <taxon>Nematoda</taxon>
        <taxon>Chromadorea</taxon>
        <taxon>Rhabditida</taxon>
        <taxon>Rhabditina</taxon>
        <taxon>Rhabditomorpha</taxon>
        <taxon>Rhabditoidea</taxon>
        <taxon>Rhabditidae</taxon>
        <taxon>Peloderinae</taxon>
        <taxon>Caenorhabditis</taxon>
    </lineage>
</organism>
<dbReference type="Proteomes" id="UP000829354">
    <property type="component" value="Chromosome I"/>
</dbReference>
<dbReference type="Pfam" id="PF00248">
    <property type="entry name" value="Aldo_ket_red"/>
    <property type="match status" value="1"/>
</dbReference>
<dbReference type="EMBL" id="CP092620">
    <property type="protein sequence ID" value="UMM12786.1"/>
    <property type="molecule type" value="Genomic_DNA"/>
</dbReference>
<dbReference type="Gene3D" id="3.20.20.100">
    <property type="entry name" value="NADP-dependent oxidoreductase domain"/>
    <property type="match status" value="1"/>
</dbReference>
<evidence type="ECO:0000256" key="5">
    <source>
        <dbReference type="ARBA" id="ARBA00030406"/>
    </source>
</evidence>
<dbReference type="AlphaFoldDB" id="A0AAE9J3M8"/>
<evidence type="ECO:0000313" key="11">
    <source>
        <dbReference type="EMBL" id="UMM12786.1"/>
    </source>
</evidence>
<evidence type="ECO:0000256" key="6">
    <source>
        <dbReference type="ARBA" id="ARBA00031154"/>
    </source>
</evidence>
<reference evidence="11 12" key="1">
    <citation type="submission" date="2022-04" db="EMBL/GenBank/DDBJ databases">
        <title>Chromosome-level reference genomes for two strains of Caenorhabditis briggsae: an improved platform for comparative genomics.</title>
        <authorList>
            <person name="Stevens L."/>
            <person name="Andersen E."/>
        </authorList>
    </citation>
    <scope>NUCLEOTIDE SEQUENCE [LARGE SCALE GENOMIC DNA]</scope>
    <source>
        <strain evidence="11">VX34</strain>
        <tissue evidence="11">Whole-organism</tissue>
    </source>
</reference>
<evidence type="ECO:0000256" key="8">
    <source>
        <dbReference type="ARBA" id="ARBA00032926"/>
    </source>
</evidence>
<evidence type="ECO:0000313" key="12">
    <source>
        <dbReference type="Proteomes" id="UP000829354"/>
    </source>
</evidence>
<dbReference type="GO" id="GO:0035226">
    <property type="term" value="F:glutamate-cysteine ligase catalytic subunit binding"/>
    <property type="evidence" value="ECO:0007669"/>
    <property type="project" value="InterPro"/>
</dbReference>
<feature type="domain" description="NADP-dependent oxidoreductase" evidence="10">
    <location>
        <begin position="137"/>
        <end position="274"/>
    </location>
</feature>
<dbReference type="InterPro" id="IPR036812">
    <property type="entry name" value="NAD(P)_OxRdtase_dom_sf"/>
</dbReference>
<evidence type="ECO:0000259" key="10">
    <source>
        <dbReference type="Pfam" id="PF00248"/>
    </source>
</evidence>
<keyword evidence="4" id="KW-0317">Glutathione biosynthesis</keyword>
<dbReference type="PANTHER" id="PTHR13295:SF4">
    <property type="entry name" value="GLUTAMATE--CYSTEINE LIGASE REGULATORY SUBUNIT"/>
    <property type="match status" value="1"/>
</dbReference>
<comment type="subunit">
    <text evidence="3">Heterodimer of a catalytic heavy chain and a regulatory light chain.</text>
</comment>
<evidence type="ECO:0000256" key="7">
    <source>
        <dbReference type="ARBA" id="ARBA00031732"/>
    </source>
</evidence>